<evidence type="ECO:0000313" key="1">
    <source>
        <dbReference type="EMBL" id="OQW50926.1"/>
    </source>
</evidence>
<dbReference type="RefSeq" id="WP_376801152.1">
    <property type="nucleotide sequence ID" value="NZ_DBNB01000009.1"/>
</dbReference>
<dbReference type="InterPro" id="IPR011004">
    <property type="entry name" value="Trimer_LpxA-like_sf"/>
</dbReference>
<dbReference type="SUPFAM" id="SSF51161">
    <property type="entry name" value="Trimeric LpxA-like enzymes"/>
    <property type="match status" value="1"/>
</dbReference>
<dbReference type="CDD" id="cd04645">
    <property type="entry name" value="LbH_gamma_CA_like"/>
    <property type="match status" value="1"/>
</dbReference>
<proteinExistence type="predicted"/>
<name>A0A1W9HU27_9HYPH</name>
<dbReference type="Gene3D" id="2.160.10.10">
    <property type="entry name" value="Hexapeptide repeat proteins"/>
    <property type="match status" value="1"/>
</dbReference>
<dbReference type="PANTHER" id="PTHR13061">
    <property type="entry name" value="DYNACTIN SUBUNIT P25"/>
    <property type="match status" value="1"/>
</dbReference>
<organism evidence="1 2">
    <name type="scientific">Candidatus Raskinella chloraquaticus</name>
    <dbReference type="NCBI Taxonomy" id="1951219"/>
    <lineage>
        <taxon>Bacteria</taxon>
        <taxon>Pseudomonadati</taxon>
        <taxon>Pseudomonadota</taxon>
        <taxon>Alphaproteobacteria</taxon>
        <taxon>Hyphomicrobiales</taxon>
        <taxon>Phreatobacteraceae</taxon>
        <taxon>Candidatus Raskinella</taxon>
    </lineage>
</organism>
<reference evidence="1 2" key="1">
    <citation type="journal article" date="2017" name="Water Res.">
        <title>Comammox in drinking water systems.</title>
        <authorList>
            <person name="Wang Y."/>
            <person name="Ma L."/>
            <person name="Mao Y."/>
            <person name="Jiang X."/>
            <person name="Xia Y."/>
            <person name="Yu K."/>
            <person name="Li B."/>
            <person name="Zhang T."/>
        </authorList>
    </citation>
    <scope>NUCLEOTIDE SEQUENCE [LARGE SCALE GENOMIC DNA]</scope>
    <source>
        <strain evidence="1">SG_bin8</strain>
    </source>
</reference>
<dbReference type="InterPro" id="IPR047324">
    <property type="entry name" value="LbH_gamma_CA-like"/>
</dbReference>
<dbReference type="PANTHER" id="PTHR13061:SF29">
    <property type="entry name" value="GAMMA CARBONIC ANHYDRASE-LIKE 1, MITOCHONDRIAL-RELATED"/>
    <property type="match status" value="1"/>
</dbReference>
<sequence>MAIYELDGVGPDLPANGDYFIAENAAVIGKVRLKPGASIWFGAVLRGDNEWIEIGEGSNIQDGSILHTDIGFPMMIAAGCTVGHQAILHGCTMETNSLVGMGAVVLNGALIRRNSLVGAHSFVGEGKSFPEGSLILGAPAKAVRLLDEAAIANIARLTKGYQANFRRFNKGLKRVG</sequence>
<dbReference type="InterPro" id="IPR050484">
    <property type="entry name" value="Transf_Hexapept/Carb_Anhydrase"/>
</dbReference>
<comment type="caution">
    <text evidence="1">The sequence shown here is derived from an EMBL/GenBank/DDBJ whole genome shotgun (WGS) entry which is preliminary data.</text>
</comment>
<protein>
    <submittedName>
        <fullName evidence="1">Gamma carbonic anhydrase family protein</fullName>
    </submittedName>
</protein>
<dbReference type="STRING" id="1827387.A4S15_13010"/>
<dbReference type="AlphaFoldDB" id="A0A1W9HU27"/>
<dbReference type="Proteomes" id="UP000192872">
    <property type="component" value="Unassembled WGS sequence"/>
</dbReference>
<dbReference type="EMBL" id="LWDL01000023">
    <property type="protein sequence ID" value="OQW50926.1"/>
    <property type="molecule type" value="Genomic_DNA"/>
</dbReference>
<evidence type="ECO:0000313" key="2">
    <source>
        <dbReference type="Proteomes" id="UP000192872"/>
    </source>
</evidence>
<gene>
    <name evidence="1" type="ORF">A4S15_13010</name>
</gene>
<accession>A0A1W9HU27</accession>